<protein>
    <submittedName>
        <fullName evidence="1">Uncharacterized protein</fullName>
    </submittedName>
</protein>
<dbReference type="EMBL" id="JANPWB010000003">
    <property type="protein sequence ID" value="KAJ1198685.1"/>
    <property type="molecule type" value="Genomic_DNA"/>
</dbReference>
<keyword evidence="2" id="KW-1185">Reference proteome</keyword>
<name>A0AAV7VDY6_PLEWA</name>
<accession>A0AAV7VDY6</accession>
<evidence type="ECO:0000313" key="2">
    <source>
        <dbReference type="Proteomes" id="UP001066276"/>
    </source>
</evidence>
<organism evidence="1 2">
    <name type="scientific">Pleurodeles waltl</name>
    <name type="common">Iberian ribbed newt</name>
    <dbReference type="NCBI Taxonomy" id="8319"/>
    <lineage>
        <taxon>Eukaryota</taxon>
        <taxon>Metazoa</taxon>
        <taxon>Chordata</taxon>
        <taxon>Craniata</taxon>
        <taxon>Vertebrata</taxon>
        <taxon>Euteleostomi</taxon>
        <taxon>Amphibia</taxon>
        <taxon>Batrachia</taxon>
        <taxon>Caudata</taxon>
        <taxon>Salamandroidea</taxon>
        <taxon>Salamandridae</taxon>
        <taxon>Pleurodelinae</taxon>
        <taxon>Pleurodeles</taxon>
    </lineage>
</organism>
<gene>
    <name evidence="1" type="ORF">NDU88_002524</name>
</gene>
<evidence type="ECO:0000313" key="1">
    <source>
        <dbReference type="EMBL" id="KAJ1198685.1"/>
    </source>
</evidence>
<sequence length="107" mass="11853">MLHLPVSVTTECWRWCRPCSGCLRIERVLCGCWSNPTASWSQSQKGLRVRKPLVVRDEAAIRAPNSRDSKGHLALVDLSHNQAACLLALLVKLIPKFAEDIFSLGGV</sequence>
<dbReference type="Proteomes" id="UP001066276">
    <property type="component" value="Chromosome 2_1"/>
</dbReference>
<dbReference type="AlphaFoldDB" id="A0AAV7VDY6"/>
<proteinExistence type="predicted"/>
<reference evidence="1" key="1">
    <citation type="journal article" date="2022" name="bioRxiv">
        <title>Sequencing and chromosome-scale assembly of the giantPleurodeles waltlgenome.</title>
        <authorList>
            <person name="Brown T."/>
            <person name="Elewa A."/>
            <person name="Iarovenko S."/>
            <person name="Subramanian E."/>
            <person name="Araus A.J."/>
            <person name="Petzold A."/>
            <person name="Susuki M."/>
            <person name="Suzuki K.-i.T."/>
            <person name="Hayashi T."/>
            <person name="Toyoda A."/>
            <person name="Oliveira C."/>
            <person name="Osipova E."/>
            <person name="Leigh N.D."/>
            <person name="Simon A."/>
            <person name="Yun M.H."/>
        </authorList>
    </citation>
    <scope>NUCLEOTIDE SEQUENCE</scope>
    <source>
        <strain evidence="1">20211129_DDA</strain>
        <tissue evidence="1">Liver</tissue>
    </source>
</reference>
<comment type="caution">
    <text evidence="1">The sequence shown here is derived from an EMBL/GenBank/DDBJ whole genome shotgun (WGS) entry which is preliminary data.</text>
</comment>